<dbReference type="OrthoDB" id="3758478at2759"/>
<protein>
    <submittedName>
        <fullName evidence="1">Uncharacterized protein</fullName>
    </submittedName>
</protein>
<dbReference type="Proteomes" id="UP000799770">
    <property type="component" value="Unassembled WGS sequence"/>
</dbReference>
<proteinExistence type="predicted"/>
<gene>
    <name evidence="1" type="ORF">BDV96DRAFT_582684</name>
</gene>
<dbReference type="AlphaFoldDB" id="A0A6A5YX49"/>
<keyword evidence="2" id="KW-1185">Reference proteome</keyword>
<organism evidence="1 2">
    <name type="scientific">Lophiotrema nucula</name>
    <dbReference type="NCBI Taxonomy" id="690887"/>
    <lineage>
        <taxon>Eukaryota</taxon>
        <taxon>Fungi</taxon>
        <taxon>Dikarya</taxon>
        <taxon>Ascomycota</taxon>
        <taxon>Pezizomycotina</taxon>
        <taxon>Dothideomycetes</taxon>
        <taxon>Pleosporomycetidae</taxon>
        <taxon>Pleosporales</taxon>
        <taxon>Lophiotremataceae</taxon>
        <taxon>Lophiotrema</taxon>
    </lineage>
</organism>
<evidence type="ECO:0000313" key="2">
    <source>
        <dbReference type="Proteomes" id="UP000799770"/>
    </source>
</evidence>
<reference evidence="1" key="1">
    <citation type="journal article" date="2020" name="Stud. Mycol.">
        <title>101 Dothideomycetes genomes: a test case for predicting lifestyles and emergence of pathogens.</title>
        <authorList>
            <person name="Haridas S."/>
            <person name="Albert R."/>
            <person name="Binder M."/>
            <person name="Bloem J."/>
            <person name="Labutti K."/>
            <person name="Salamov A."/>
            <person name="Andreopoulos B."/>
            <person name="Baker S."/>
            <person name="Barry K."/>
            <person name="Bills G."/>
            <person name="Bluhm B."/>
            <person name="Cannon C."/>
            <person name="Castanera R."/>
            <person name="Culley D."/>
            <person name="Daum C."/>
            <person name="Ezra D."/>
            <person name="Gonzalez J."/>
            <person name="Henrissat B."/>
            <person name="Kuo A."/>
            <person name="Liang C."/>
            <person name="Lipzen A."/>
            <person name="Lutzoni F."/>
            <person name="Magnuson J."/>
            <person name="Mondo S."/>
            <person name="Nolan M."/>
            <person name="Ohm R."/>
            <person name="Pangilinan J."/>
            <person name="Park H.-J."/>
            <person name="Ramirez L."/>
            <person name="Alfaro M."/>
            <person name="Sun H."/>
            <person name="Tritt A."/>
            <person name="Yoshinaga Y."/>
            <person name="Zwiers L.-H."/>
            <person name="Turgeon B."/>
            <person name="Goodwin S."/>
            <person name="Spatafora J."/>
            <person name="Crous P."/>
            <person name="Grigoriev I."/>
        </authorList>
    </citation>
    <scope>NUCLEOTIDE SEQUENCE</scope>
    <source>
        <strain evidence="1">CBS 627.86</strain>
    </source>
</reference>
<sequence>MSSLEFSPSEIRLATVTLAAVTAAIPIIYHLRSSSYPPQETTPHVRTARKYLQSYATLRPQALTANASKDFTHTVLPSSLQLPSRSLEPFQMHASMIFSLFKNFSMSPQPSPSSIHFSPATNTVIAHCKMGGKVNGESEQGAKLVKQGLDEWWTECVLFIEISEDGKKVVGVREFVHSAKAEELKNRLTGVLES</sequence>
<dbReference type="EMBL" id="ML977335">
    <property type="protein sequence ID" value="KAF2111157.1"/>
    <property type="molecule type" value="Genomic_DNA"/>
</dbReference>
<name>A0A6A5YX49_9PLEO</name>
<accession>A0A6A5YX49</accession>
<evidence type="ECO:0000313" key="1">
    <source>
        <dbReference type="EMBL" id="KAF2111157.1"/>
    </source>
</evidence>